<name>A0A5M8PV21_9LECA</name>
<dbReference type="AlphaFoldDB" id="A0A5M8PV21"/>
<dbReference type="EMBL" id="VXIT01000004">
    <property type="protein sequence ID" value="KAA6413470.1"/>
    <property type="molecule type" value="Genomic_DNA"/>
</dbReference>
<comment type="caution">
    <text evidence="2">The sequence shown here is derived from an EMBL/GenBank/DDBJ whole genome shotgun (WGS) entry which is preliminary data.</text>
</comment>
<gene>
    <name evidence="2" type="ORF">FRX48_03216</name>
</gene>
<protein>
    <submittedName>
        <fullName evidence="2">Uncharacterized protein</fullName>
    </submittedName>
</protein>
<sequence length="143" mass="15563">MDPSDVPVAEHISASIVEGIHQQILPTTFLVRILCFFAGTEIVLDPRTNESRMRDTTSGQDLGHPSWLAGTIAQVPAEEVSVKDLLKETAKRDAINVSRLRVECFPDPDGSAKGLSRERPSRGTGRALISRASSEETETTYTG</sequence>
<feature type="region of interest" description="Disordered" evidence="1">
    <location>
        <begin position="106"/>
        <end position="143"/>
    </location>
</feature>
<reference evidence="2 3" key="1">
    <citation type="submission" date="2019-09" db="EMBL/GenBank/DDBJ databases">
        <title>The hologenome of the rock-dwelling lichen Lasallia pustulata.</title>
        <authorList>
            <person name="Greshake Tzovaras B."/>
            <person name="Segers F."/>
            <person name="Bicker A."/>
            <person name="Dal Grande F."/>
            <person name="Otte J."/>
            <person name="Hankeln T."/>
            <person name="Schmitt I."/>
            <person name="Ebersberger I."/>
        </authorList>
    </citation>
    <scope>NUCLEOTIDE SEQUENCE [LARGE SCALE GENOMIC DNA]</scope>
    <source>
        <strain evidence="2">A1-1</strain>
    </source>
</reference>
<accession>A0A5M8PV21</accession>
<evidence type="ECO:0000313" key="2">
    <source>
        <dbReference type="EMBL" id="KAA6413470.1"/>
    </source>
</evidence>
<organism evidence="2 3">
    <name type="scientific">Lasallia pustulata</name>
    <dbReference type="NCBI Taxonomy" id="136370"/>
    <lineage>
        <taxon>Eukaryota</taxon>
        <taxon>Fungi</taxon>
        <taxon>Dikarya</taxon>
        <taxon>Ascomycota</taxon>
        <taxon>Pezizomycotina</taxon>
        <taxon>Lecanoromycetes</taxon>
        <taxon>OSLEUM clade</taxon>
        <taxon>Umbilicariomycetidae</taxon>
        <taxon>Umbilicariales</taxon>
        <taxon>Umbilicariaceae</taxon>
        <taxon>Lasallia</taxon>
    </lineage>
</organism>
<dbReference type="OrthoDB" id="438224at2759"/>
<dbReference type="Proteomes" id="UP000324767">
    <property type="component" value="Unassembled WGS sequence"/>
</dbReference>
<evidence type="ECO:0000313" key="3">
    <source>
        <dbReference type="Proteomes" id="UP000324767"/>
    </source>
</evidence>
<evidence type="ECO:0000256" key="1">
    <source>
        <dbReference type="SAM" id="MobiDB-lite"/>
    </source>
</evidence>
<proteinExistence type="predicted"/>